<feature type="transmembrane region" description="Helical" evidence="1">
    <location>
        <begin position="302"/>
        <end position="322"/>
    </location>
</feature>
<sequence>MDALKNRRWSVNQLVDNLFFVFSGAAAVWLAVLVLGESFGGWSRLWFVLPFWIVLAYVALPRLHRILTNIYVPDYFMGRSRTADGLLGDPINLAICGSQTQLESAMLAAGWTKADEITLLSSWRIILSTLTRRSYHEAPVSTLTLFGRQQDFAYQQEVEDSPAKRHHVRFWRCPEGWLLPGGHHADWMAAGTFDRSVGLSLFTFQITHKIDEHIDQERDHIIDSLAQTTPGIRVEVIKDFSTGYHSRNGGGDAIQTDGDLPIIDLSSVPTAEKRSAGPGLEVAEIPGTEVAVPTLERPLPTIFGAFFGLFSAVTTIIWAVLFKQVDLTTEILKTEIGDPVELAQIVQSISTVVIVVLGVIAALQLVLAYFVWSGQNWARIMLMSVTALSTIVAVATAAQEGSKLTLSADLLNTNLLTIALQILLVLALSSEKARAFARRRRA</sequence>
<name>A9WQY3_RENSM</name>
<feature type="transmembrane region" description="Helical" evidence="1">
    <location>
        <begin position="41"/>
        <end position="60"/>
    </location>
</feature>
<accession>A9WQY3</accession>
<evidence type="ECO:0000256" key="1">
    <source>
        <dbReference type="SAM" id="Phobius"/>
    </source>
</evidence>
<keyword evidence="1" id="KW-0812">Transmembrane</keyword>
<dbReference type="RefSeq" id="WP_012245260.1">
    <property type="nucleotide sequence ID" value="NC_010168.1"/>
</dbReference>
<dbReference type="InterPro" id="IPR025902">
    <property type="entry name" value="LssY-like-C_dom"/>
</dbReference>
<reference evidence="4" key="1">
    <citation type="journal article" date="2008" name="J. Bacteriol.">
        <title>Genome sequence of the fish pathogen Renibacterium salmoninarum suggests reductive evolution away from an environmental Arthrobacter ancestor.</title>
        <authorList>
            <person name="Wiens G.D."/>
            <person name="Rockey D.D."/>
            <person name="Wu Z."/>
            <person name="Chang J."/>
            <person name="Levy R."/>
            <person name="Crane S."/>
            <person name="Chen D.S."/>
            <person name="Capri G.R."/>
            <person name="Burnett J.R."/>
            <person name="Sudheesh P.S."/>
            <person name="Schipma M.J."/>
            <person name="Burd H."/>
            <person name="Bhattacharyya A."/>
            <person name="Rhodes L.D."/>
            <person name="Kaul R."/>
            <person name="Strom M.S."/>
        </authorList>
    </citation>
    <scope>NUCLEOTIDE SEQUENCE [LARGE SCALE GENOMIC DNA]</scope>
    <source>
        <strain evidence="4">ATCC 33209 / DSM 20767 / JCM 11484 / NBRC 15589 / NCIMB 2235</strain>
    </source>
</reference>
<dbReference type="STRING" id="288705.RSal33209_1856"/>
<organism evidence="3 4">
    <name type="scientific">Renibacterium salmoninarum (strain ATCC 33209 / DSM 20767 / JCM 11484 / NBRC 15589 / NCIMB 2235)</name>
    <dbReference type="NCBI Taxonomy" id="288705"/>
    <lineage>
        <taxon>Bacteria</taxon>
        <taxon>Bacillati</taxon>
        <taxon>Actinomycetota</taxon>
        <taxon>Actinomycetes</taxon>
        <taxon>Micrococcales</taxon>
        <taxon>Micrococcaceae</taxon>
        <taxon>Renibacterium</taxon>
    </lineage>
</organism>
<keyword evidence="1" id="KW-1133">Transmembrane helix</keyword>
<keyword evidence="4" id="KW-1185">Reference proteome</keyword>
<protein>
    <submittedName>
        <fullName evidence="3">Hypothetical membrane protein</fullName>
    </submittedName>
</protein>
<keyword evidence="1" id="KW-0472">Membrane</keyword>
<feature type="domain" description="LssY-like C-terminal" evidence="2">
    <location>
        <begin position="71"/>
        <end position="260"/>
    </location>
</feature>
<evidence type="ECO:0000313" key="4">
    <source>
        <dbReference type="Proteomes" id="UP000002007"/>
    </source>
</evidence>
<evidence type="ECO:0000313" key="3">
    <source>
        <dbReference type="EMBL" id="ABY23589.1"/>
    </source>
</evidence>
<dbReference type="Pfam" id="PF14067">
    <property type="entry name" value="LssY_C"/>
    <property type="match status" value="1"/>
</dbReference>
<dbReference type="HOGENOM" id="CLU_039044_0_0_11"/>
<feature type="transmembrane region" description="Helical" evidence="1">
    <location>
        <begin position="14"/>
        <end position="35"/>
    </location>
</feature>
<dbReference type="EMBL" id="CP000910">
    <property type="protein sequence ID" value="ABY23589.1"/>
    <property type="molecule type" value="Genomic_DNA"/>
</dbReference>
<gene>
    <name evidence="3" type="ordered locus">RSal33209_1856</name>
</gene>
<dbReference type="KEGG" id="rsa:RSal33209_1856"/>
<feature type="transmembrane region" description="Helical" evidence="1">
    <location>
        <begin position="377"/>
        <end position="398"/>
    </location>
</feature>
<evidence type="ECO:0000259" key="2">
    <source>
        <dbReference type="Pfam" id="PF14067"/>
    </source>
</evidence>
<dbReference type="Proteomes" id="UP000002007">
    <property type="component" value="Chromosome"/>
</dbReference>
<proteinExistence type="predicted"/>
<dbReference type="eggNOG" id="COG0671">
    <property type="taxonomic scope" value="Bacteria"/>
</dbReference>
<dbReference type="AlphaFoldDB" id="A9WQY3"/>
<feature type="transmembrane region" description="Helical" evidence="1">
    <location>
        <begin position="342"/>
        <end position="370"/>
    </location>
</feature>
<feature type="transmembrane region" description="Helical" evidence="1">
    <location>
        <begin position="410"/>
        <end position="430"/>
    </location>
</feature>